<keyword evidence="1" id="KW-0004">4Fe-4S</keyword>
<dbReference type="PANTHER" id="PTHR43020:SF2">
    <property type="entry name" value="MITOCHONDRIAL TRNA METHYLTHIOTRANSFERASE CDK5RAP1"/>
    <property type="match status" value="1"/>
</dbReference>
<evidence type="ECO:0000313" key="8">
    <source>
        <dbReference type="Proteomes" id="UP000267251"/>
    </source>
</evidence>
<reference evidence="8" key="1">
    <citation type="journal article" date="2018" name="Nat. Microbiol.">
        <title>Leveraging single-cell genomics to expand the fungal tree of life.</title>
        <authorList>
            <person name="Ahrendt S.R."/>
            <person name="Quandt C.A."/>
            <person name="Ciobanu D."/>
            <person name="Clum A."/>
            <person name="Salamov A."/>
            <person name="Andreopoulos B."/>
            <person name="Cheng J.F."/>
            <person name="Woyke T."/>
            <person name="Pelin A."/>
            <person name="Henrissat B."/>
            <person name="Reynolds N.K."/>
            <person name="Benny G.L."/>
            <person name="Smith M.E."/>
            <person name="James T.Y."/>
            <person name="Grigoriev I.V."/>
        </authorList>
    </citation>
    <scope>NUCLEOTIDE SEQUENCE [LARGE SCALE GENOMIC DNA]</scope>
</reference>
<proteinExistence type="predicted"/>
<evidence type="ECO:0000256" key="2">
    <source>
        <dbReference type="ARBA" id="ARBA00022691"/>
    </source>
</evidence>
<keyword evidence="5" id="KW-0411">Iron-sulfur</keyword>
<dbReference type="Gene3D" id="3.40.50.12160">
    <property type="entry name" value="Methylthiotransferase, N-terminal domain"/>
    <property type="match status" value="1"/>
</dbReference>
<keyword evidence="4" id="KW-0408">Iron</keyword>
<accession>A0A4P9Y0L5</accession>
<dbReference type="PROSITE" id="PS51449">
    <property type="entry name" value="MTTASE_N"/>
    <property type="match status" value="1"/>
</dbReference>
<evidence type="ECO:0000256" key="5">
    <source>
        <dbReference type="ARBA" id="ARBA00023014"/>
    </source>
</evidence>
<feature type="domain" description="MTTase N-terminal" evidence="6">
    <location>
        <begin position="35"/>
        <end position="152"/>
    </location>
</feature>
<sequence length="180" mass="20388">MHQGTMELREDKDRAPVVPEWAPYLKPASEVLKPKKYHVEVYGCQMNYNDTEILMSVLDAAGYEKVDSPKDANVIFLMTCAIRDNAEKKIWNRLETIRARIKQEDGTIPMIGVLGCMAERLKERLFDRELVDIVCGPDAYSMADKGANVANVMLSADETYADIHPVRKNDTISAHLSIMR</sequence>
<dbReference type="InterPro" id="IPR013848">
    <property type="entry name" value="Methylthiotransferase_N"/>
</dbReference>
<dbReference type="OrthoDB" id="190098at2759"/>
<dbReference type="GO" id="GO:0005739">
    <property type="term" value="C:mitochondrion"/>
    <property type="evidence" value="ECO:0007669"/>
    <property type="project" value="TreeGrafter"/>
</dbReference>
<keyword evidence="8" id="KW-1185">Reference proteome</keyword>
<evidence type="ECO:0000313" key="7">
    <source>
        <dbReference type="EMBL" id="RKP11310.1"/>
    </source>
</evidence>
<dbReference type="GO" id="GO:0046872">
    <property type="term" value="F:metal ion binding"/>
    <property type="evidence" value="ECO:0007669"/>
    <property type="project" value="UniProtKB-KW"/>
</dbReference>
<dbReference type="InterPro" id="IPR038135">
    <property type="entry name" value="Methylthiotransferase_N_sf"/>
</dbReference>
<keyword evidence="2" id="KW-0949">S-adenosyl-L-methionine</keyword>
<dbReference type="Proteomes" id="UP000267251">
    <property type="component" value="Unassembled WGS sequence"/>
</dbReference>
<dbReference type="Pfam" id="PF00919">
    <property type="entry name" value="UPF0004"/>
    <property type="match status" value="1"/>
</dbReference>
<dbReference type="GO" id="GO:0035597">
    <property type="term" value="F:tRNA-2-methylthio-N(6)-dimethylallyladenosine(37) synthase activity"/>
    <property type="evidence" value="ECO:0007669"/>
    <property type="project" value="TreeGrafter"/>
</dbReference>
<evidence type="ECO:0000259" key="6">
    <source>
        <dbReference type="PROSITE" id="PS51449"/>
    </source>
</evidence>
<evidence type="ECO:0000256" key="3">
    <source>
        <dbReference type="ARBA" id="ARBA00022723"/>
    </source>
</evidence>
<gene>
    <name evidence="7" type="ORF">BJ684DRAFT_22137</name>
</gene>
<dbReference type="GO" id="GO:0005829">
    <property type="term" value="C:cytosol"/>
    <property type="evidence" value="ECO:0007669"/>
    <property type="project" value="TreeGrafter"/>
</dbReference>
<organism evidence="7 8">
    <name type="scientific">Piptocephalis cylindrospora</name>
    <dbReference type="NCBI Taxonomy" id="1907219"/>
    <lineage>
        <taxon>Eukaryota</taxon>
        <taxon>Fungi</taxon>
        <taxon>Fungi incertae sedis</taxon>
        <taxon>Zoopagomycota</taxon>
        <taxon>Zoopagomycotina</taxon>
        <taxon>Zoopagomycetes</taxon>
        <taxon>Zoopagales</taxon>
        <taxon>Piptocephalidaceae</taxon>
        <taxon>Piptocephalis</taxon>
    </lineage>
</organism>
<dbReference type="GO" id="GO:0051539">
    <property type="term" value="F:4 iron, 4 sulfur cluster binding"/>
    <property type="evidence" value="ECO:0007669"/>
    <property type="project" value="UniProtKB-KW"/>
</dbReference>
<keyword evidence="3" id="KW-0479">Metal-binding</keyword>
<dbReference type="PANTHER" id="PTHR43020">
    <property type="entry name" value="CDK5 REGULATORY SUBUNIT-ASSOCIATED PROTEIN 1"/>
    <property type="match status" value="1"/>
</dbReference>
<evidence type="ECO:0000256" key="1">
    <source>
        <dbReference type="ARBA" id="ARBA00022485"/>
    </source>
</evidence>
<name>A0A4P9Y0L5_9FUNG</name>
<dbReference type="EMBL" id="KZ989020">
    <property type="protein sequence ID" value="RKP11310.1"/>
    <property type="molecule type" value="Genomic_DNA"/>
</dbReference>
<protein>
    <recommendedName>
        <fullName evidence="6">MTTase N-terminal domain-containing protein</fullName>
    </recommendedName>
</protein>
<dbReference type="AlphaFoldDB" id="A0A4P9Y0L5"/>
<evidence type="ECO:0000256" key="4">
    <source>
        <dbReference type="ARBA" id="ARBA00023004"/>
    </source>
</evidence>
<dbReference type="FunFam" id="3.40.50.12160:FF:000003">
    <property type="entry name" value="CDK5 regulatory subunit-associated protein 1"/>
    <property type="match status" value="1"/>
</dbReference>